<feature type="domain" description="HTH marR-type" evidence="1">
    <location>
        <begin position="2"/>
        <end position="133"/>
    </location>
</feature>
<dbReference type="Gene3D" id="1.10.10.10">
    <property type="entry name" value="Winged helix-like DNA-binding domain superfamily/Winged helix DNA-binding domain"/>
    <property type="match status" value="1"/>
</dbReference>
<dbReference type="SUPFAM" id="SSF46785">
    <property type="entry name" value="Winged helix' DNA-binding domain"/>
    <property type="match status" value="1"/>
</dbReference>
<evidence type="ECO:0000313" key="2">
    <source>
        <dbReference type="EMBL" id="MBZ0160848.1"/>
    </source>
</evidence>
<evidence type="ECO:0000313" key="3">
    <source>
        <dbReference type="Proteomes" id="UP001197609"/>
    </source>
</evidence>
<dbReference type="EMBL" id="JAIOIU010000157">
    <property type="protein sequence ID" value="MBZ0160848.1"/>
    <property type="molecule type" value="Genomic_DNA"/>
</dbReference>
<dbReference type="GO" id="GO:0006950">
    <property type="term" value="P:response to stress"/>
    <property type="evidence" value="ECO:0007669"/>
    <property type="project" value="TreeGrafter"/>
</dbReference>
<dbReference type="PANTHER" id="PTHR33164">
    <property type="entry name" value="TRANSCRIPTIONAL REGULATOR, MARR FAMILY"/>
    <property type="match status" value="1"/>
</dbReference>
<proteinExistence type="predicted"/>
<dbReference type="Proteomes" id="UP001197609">
    <property type="component" value="Unassembled WGS sequence"/>
</dbReference>
<dbReference type="InterPro" id="IPR039422">
    <property type="entry name" value="MarR/SlyA-like"/>
</dbReference>
<dbReference type="GO" id="GO:0003700">
    <property type="term" value="F:DNA-binding transcription factor activity"/>
    <property type="evidence" value="ECO:0007669"/>
    <property type="project" value="InterPro"/>
</dbReference>
<accession>A0AAJ1AJA9</accession>
<organism evidence="2 3">
    <name type="scientific">Candidatus Methylomirabilis tolerans</name>
    <dbReference type="NCBI Taxonomy" id="3123416"/>
    <lineage>
        <taxon>Bacteria</taxon>
        <taxon>Candidatus Methylomirabilota</taxon>
        <taxon>Candidatus Methylomirabilia</taxon>
        <taxon>Candidatus Methylomirabilales</taxon>
        <taxon>Candidatus Methylomirabilaceae</taxon>
        <taxon>Candidatus Methylomirabilis</taxon>
    </lineage>
</organism>
<dbReference type="SMART" id="SM00347">
    <property type="entry name" value="HTH_MARR"/>
    <property type="match status" value="1"/>
</dbReference>
<evidence type="ECO:0000259" key="1">
    <source>
        <dbReference type="PROSITE" id="PS50995"/>
    </source>
</evidence>
<dbReference type="InterPro" id="IPR036388">
    <property type="entry name" value="WH-like_DNA-bd_sf"/>
</dbReference>
<dbReference type="Pfam" id="PF12802">
    <property type="entry name" value="MarR_2"/>
    <property type="match status" value="1"/>
</dbReference>
<dbReference type="InterPro" id="IPR036390">
    <property type="entry name" value="WH_DNA-bd_sf"/>
</dbReference>
<dbReference type="AlphaFoldDB" id="A0AAJ1AJA9"/>
<dbReference type="PANTHER" id="PTHR33164:SF105">
    <property type="entry name" value="TRANSCRIPTIONAL REPRESSOR PROTEIN-RELATED"/>
    <property type="match status" value="1"/>
</dbReference>
<dbReference type="PROSITE" id="PS50995">
    <property type="entry name" value="HTH_MARR_2"/>
    <property type="match status" value="1"/>
</dbReference>
<reference evidence="2 3" key="1">
    <citation type="journal article" date="2021" name="bioRxiv">
        <title>Unraveling nitrogen, sulfur and carbon metabolic pathways and microbial community transcriptional responses to substrate deprivation and toxicity stresses in a bioreactor mimicking anoxic brackish coastal sediment conditions.</title>
        <authorList>
            <person name="Martins P.D."/>
            <person name="Echeveste M.J."/>
            <person name="Arshad A."/>
            <person name="Kurth J."/>
            <person name="Ouboter H."/>
            <person name="Jetten M.S.M."/>
            <person name="Welte C.U."/>
        </authorList>
    </citation>
    <scope>NUCLEOTIDE SEQUENCE [LARGE SCALE GENOMIC DNA]</scope>
    <source>
        <strain evidence="2">MAG_38</strain>
    </source>
</reference>
<name>A0AAJ1AJA9_9BACT</name>
<comment type="caution">
    <text evidence="2">The sequence shown here is derived from an EMBL/GenBank/DDBJ whole genome shotgun (WGS) entry which is preliminary data.</text>
</comment>
<dbReference type="InterPro" id="IPR000835">
    <property type="entry name" value="HTH_MarR-typ"/>
</dbReference>
<sequence length="138" mass="14923">MAACACSSIRKAARAVTELYDGILKPSGLRVTQFALLHVLASAGSTTITRLGQILVIDRTTMTRNLKPLVNQGLITIEAGQDQRTRVVTLTPSGREALAKALPLWEKAQTRVVEGLGRERWSTLLADLSAVMALARLE</sequence>
<protein>
    <submittedName>
        <fullName evidence="2">MarR family winged helix-turn-helix transcriptional regulator</fullName>
    </submittedName>
</protein>
<gene>
    <name evidence="2" type="ORF">K8G79_12050</name>
</gene>